<accession>A0A939QIX9</accession>
<protein>
    <recommendedName>
        <fullName evidence="4">Sortase</fullName>
    </recommendedName>
</protein>
<keyword evidence="1" id="KW-0812">Transmembrane</keyword>
<evidence type="ECO:0008006" key="4">
    <source>
        <dbReference type="Google" id="ProtNLM"/>
    </source>
</evidence>
<dbReference type="Proteomes" id="UP000680132">
    <property type="component" value="Unassembled WGS sequence"/>
</dbReference>
<evidence type="ECO:0000256" key="1">
    <source>
        <dbReference type="SAM" id="Phobius"/>
    </source>
</evidence>
<feature type="transmembrane region" description="Helical" evidence="1">
    <location>
        <begin position="105"/>
        <end position="129"/>
    </location>
</feature>
<keyword evidence="3" id="KW-1185">Reference proteome</keyword>
<comment type="caution">
    <text evidence="2">The sequence shown here is derived from an EMBL/GenBank/DDBJ whole genome shotgun (WGS) entry which is preliminary data.</text>
</comment>
<dbReference type="RefSeq" id="WP_208503184.1">
    <property type="nucleotide sequence ID" value="NZ_JAGFOA010000003.1"/>
</dbReference>
<name>A0A939QIX9_9MICO</name>
<sequence>MNPALLVGAVAEILTWVGLGAAAVFGAGALVAKLADGTWVPIRAVLLDDVGQQGSLRWFGDDGVHTAPLTDELREAADGDEVDAFHRVGSASDVRLHHRSPLPRLLGGVALACGGVGVLAVVVQVVAMVTTG</sequence>
<keyword evidence="1" id="KW-1133">Transmembrane helix</keyword>
<organism evidence="2 3">
    <name type="scientific">Microbacterium stercoris</name>
    <dbReference type="NCBI Taxonomy" id="2820289"/>
    <lineage>
        <taxon>Bacteria</taxon>
        <taxon>Bacillati</taxon>
        <taxon>Actinomycetota</taxon>
        <taxon>Actinomycetes</taxon>
        <taxon>Micrococcales</taxon>
        <taxon>Microbacteriaceae</taxon>
        <taxon>Microbacterium</taxon>
    </lineage>
</organism>
<proteinExistence type="predicted"/>
<dbReference type="EMBL" id="JAGFOA010000003">
    <property type="protein sequence ID" value="MBO3663769.1"/>
    <property type="molecule type" value="Genomic_DNA"/>
</dbReference>
<dbReference type="AlphaFoldDB" id="A0A939QIX9"/>
<keyword evidence="1" id="KW-0472">Membrane</keyword>
<feature type="transmembrane region" description="Helical" evidence="1">
    <location>
        <begin position="6"/>
        <end position="32"/>
    </location>
</feature>
<evidence type="ECO:0000313" key="3">
    <source>
        <dbReference type="Proteomes" id="UP000680132"/>
    </source>
</evidence>
<evidence type="ECO:0000313" key="2">
    <source>
        <dbReference type="EMBL" id="MBO3663769.1"/>
    </source>
</evidence>
<reference evidence="2" key="1">
    <citation type="submission" date="2021-03" db="EMBL/GenBank/DDBJ databases">
        <title>Microbacterium sp. nov., a novel actinobacterium isolated from cow dung.</title>
        <authorList>
            <person name="Zhang L."/>
        </authorList>
    </citation>
    <scope>NUCLEOTIDE SEQUENCE</scope>
    <source>
        <strain evidence="2">NEAU-LLB</strain>
    </source>
</reference>
<gene>
    <name evidence="2" type="ORF">J5V96_09605</name>
</gene>